<dbReference type="PANTHER" id="PTHR24031">
    <property type="entry name" value="RNA HELICASE"/>
    <property type="match status" value="1"/>
</dbReference>
<dbReference type="GO" id="GO:0016787">
    <property type="term" value="F:hydrolase activity"/>
    <property type="evidence" value="ECO:0007669"/>
    <property type="project" value="UniProtKB-KW"/>
</dbReference>
<feature type="compositionally biased region" description="Polar residues" evidence="9">
    <location>
        <begin position="71"/>
        <end position="81"/>
    </location>
</feature>
<evidence type="ECO:0000256" key="2">
    <source>
        <dbReference type="ARBA" id="ARBA00022801"/>
    </source>
</evidence>
<protein>
    <recommendedName>
        <fullName evidence="8">ATP-dependent RNA helicase</fullName>
        <ecNumber evidence="8">3.6.4.13</ecNumber>
    </recommendedName>
</protein>
<comment type="domain">
    <text evidence="8">The Q motif is unique to and characteristic of the DEAD box family of RNA helicases and controls ATP binding and hydrolysis.</text>
</comment>
<evidence type="ECO:0000256" key="9">
    <source>
        <dbReference type="SAM" id="MobiDB-lite"/>
    </source>
</evidence>
<feature type="domain" description="Helicase ATP-binding" evidence="10">
    <location>
        <begin position="166"/>
        <end position="384"/>
    </location>
</feature>
<feature type="short sequence motif" description="Q motif" evidence="6">
    <location>
        <begin position="134"/>
        <end position="162"/>
    </location>
</feature>
<comment type="function">
    <text evidence="8">RNA helicase.</text>
</comment>
<dbReference type="InterPro" id="IPR027417">
    <property type="entry name" value="P-loop_NTPase"/>
</dbReference>
<dbReference type="InterPro" id="IPR014001">
    <property type="entry name" value="Helicase_ATP-bd"/>
</dbReference>
<evidence type="ECO:0000256" key="3">
    <source>
        <dbReference type="ARBA" id="ARBA00022806"/>
    </source>
</evidence>
<dbReference type="GO" id="GO:0003723">
    <property type="term" value="F:RNA binding"/>
    <property type="evidence" value="ECO:0007669"/>
    <property type="project" value="UniProtKB-UniRule"/>
</dbReference>
<dbReference type="GO" id="GO:0005524">
    <property type="term" value="F:ATP binding"/>
    <property type="evidence" value="ECO:0007669"/>
    <property type="project" value="UniProtKB-UniRule"/>
</dbReference>
<evidence type="ECO:0000313" key="14">
    <source>
        <dbReference type="Proteomes" id="UP001159428"/>
    </source>
</evidence>
<feature type="domain" description="DEAD-box RNA helicase Q" evidence="12">
    <location>
        <begin position="134"/>
        <end position="162"/>
    </location>
</feature>
<dbReference type="Proteomes" id="UP001159428">
    <property type="component" value="Unassembled WGS sequence"/>
</dbReference>
<evidence type="ECO:0000259" key="10">
    <source>
        <dbReference type="PROSITE" id="PS51192"/>
    </source>
</evidence>
<evidence type="ECO:0000256" key="6">
    <source>
        <dbReference type="PROSITE-ProRule" id="PRU00552"/>
    </source>
</evidence>
<evidence type="ECO:0000313" key="13">
    <source>
        <dbReference type="EMBL" id="CAH3153825.1"/>
    </source>
</evidence>
<dbReference type="AlphaFoldDB" id="A0AAU9XQQ7"/>
<gene>
    <name evidence="13" type="ORF">PMEA_00027293</name>
</gene>
<evidence type="ECO:0000256" key="5">
    <source>
        <dbReference type="ARBA" id="ARBA00022884"/>
    </source>
</evidence>
<keyword evidence="2 7" id="KW-0378">Hydrolase</keyword>
<accession>A0AAU9XQQ7</accession>
<keyword evidence="5 8" id="KW-0694">RNA-binding</keyword>
<comment type="catalytic activity">
    <reaction evidence="8">
        <text>ATP + H2O = ADP + phosphate + H(+)</text>
        <dbReference type="Rhea" id="RHEA:13065"/>
        <dbReference type="ChEBI" id="CHEBI:15377"/>
        <dbReference type="ChEBI" id="CHEBI:15378"/>
        <dbReference type="ChEBI" id="CHEBI:30616"/>
        <dbReference type="ChEBI" id="CHEBI:43474"/>
        <dbReference type="ChEBI" id="CHEBI:456216"/>
        <dbReference type="EC" id="3.6.4.13"/>
    </reaction>
</comment>
<keyword evidence="4 7" id="KW-0067">ATP-binding</keyword>
<dbReference type="Pfam" id="PF00271">
    <property type="entry name" value="Helicase_C"/>
    <property type="match status" value="1"/>
</dbReference>
<reference evidence="13 14" key="1">
    <citation type="submission" date="2022-05" db="EMBL/GenBank/DDBJ databases">
        <authorList>
            <consortium name="Genoscope - CEA"/>
            <person name="William W."/>
        </authorList>
    </citation>
    <scope>NUCLEOTIDE SEQUENCE [LARGE SCALE GENOMIC DNA]</scope>
</reference>
<keyword evidence="14" id="KW-1185">Reference proteome</keyword>
<dbReference type="InterPro" id="IPR001650">
    <property type="entry name" value="Helicase_C-like"/>
</dbReference>
<evidence type="ECO:0000256" key="4">
    <source>
        <dbReference type="ARBA" id="ARBA00022840"/>
    </source>
</evidence>
<feature type="domain" description="Helicase C-terminal" evidence="11">
    <location>
        <begin position="431"/>
        <end position="576"/>
    </location>
</feature>
<dbReference type="Gene3D" id="3.40.50.300">
    <property type="entry name" value="P-loop containing nucleotide triphosphate hydrolases"/>
    <property type="match status" value="2"/>
</dbReference>
<dbReference type="InterPro" id="IPR014014">
    <property type="entry name" value="RNA_helicase_DEAD_Q_motif"/>
</dbReference>
<keyword evidence="3 7" id="KW-0347">Helicase</keyword>
<feature type="region of interest" description="Disordered" evidence="9">
    <location>
        <begin position="201"/>
        <end position="228"/>
    </location>
</feature>
<dbReference type="CDD" id="cd18787">
    <property type="entry name" value="SF2_C_DEAD"/>
    <property type="match status" value="1"/>
</dbReference>
<organism evidence="13 14">
    <name type="scientific">Pocillopora meandrina</name>
    <dbReference type="NCBI Taxonomy" id="46732"/>
    <lineage>
        <taxon>Eukaryota</taxon>
        <taxon>Metazoa</taxon>
        <taxon>Cnidaria</taxon>
        <taxon>Anthozoa</taxon>
        <taxon>Hexacorallia</taxon>
        <taxon>Scleractinia</taxon>
        <taxon>Astrocoeniina</taxon>
        <taxon>Pocilloporidae</taxon>
        <taxon>Pocillopora</taxon>
    </lineage>
</organism>
<evidence type="ECO:0000259" key="12">
    <source>
        <dbReference type="PROSITE" id="PS51195"/>
    </source>
</evidence>
<feature type="region of interest" description="Disordered" evidence="9">
    <location>
        <begin position="44"/>
        <end position="128"/>
    </location>
</feature>
<evidence type="ECO:0000256" key="7">
    <source>
        <dbReference type="RuleBase" id="RU000492"/>
    </source>
</evidence>
<feature type="compositionally biased region" description="Low complexity" evidence="9">
    <location>
        <begin position="210"/>
        <end position="228"/>
    </location>
</feature>
<dbReference type="PROSITE" id="PS00039">
    <property type="entry name" value="DEAD_ATP_HELICASE"/>
    <property type="match status" value="1"/>
</dbReference>
<feature type="compositionally biased region" description="Basic and acidic residues" evidence="9">
    <location>
        <begin position="107"/>
        <end position="124"/>
    </location>
</feature>
<dbReference type="GO" id="GO:0003724">
    <property type="term" value="F:RNA helicase activity"/>
    <property type="evidence" value="ECO:0007669"/>
    <property type="project" value="UniProtKB-EC"/>
</dbReference>
<proteinExistence type="inferred from homology"/>
<dbReference type="PROSITE" id="PS51195">
    <property type="entry name" value="Q_MOTIF"/>
    <property type="match status" value="1"/>
</dbReference>
<keyword evidence="1 7" id="KW-0547">Nucleotide-binding</keyword>
<dbReference type="PROSITE" id="PS51192">
    <property type="entry name" value="HELICASE_ATP_BIND_1"/>
    <property type="match status" value="1"/>
</dbReference>
<feature type="region of interest" description="Disordered" evidence="9">
    <location>
        <begin position="1"/>
        <end position="24"/>
    </location>
</feature>
<evidence type="ECO:0000256" key="1">
    <source>
        <dbReference type="ARBA" id="ARBA00022741"/>
    </source>
</evidence>
<dbReference type="SMART" id="SM00490">
    <property type="entry name" value="HELICc"/>
    <property type="match status" value="1"/>
</dbReference>
<dbReference type="EMBL" id="CALNXJ010000054">
    <property type="protein sequence ID" value="CAH3153825.1"/>
    <property type="molecule type" value="Genomic_DNA"/>
</dbReference>
<comment type="similarity">
    <text evidence="7">Belongs to the DEAD box helicase family.</text>
</comment>
<dbReference type="InterPro" id="IPR011545">
    <property type="entry name" value="DEAD/DEAH_box_helicase_dom"/>
</dbReference>
<evidence type="ECO:0000259" key="11">
    <source>
        <dbReference type="PROSITE" id="PS51194"/>
    </source>
</evidence>
<dbReference type="Pfam" id="PF00270">
    <property type="entry name" value="DEAD"/>
    <property type="match status" value="1"/>
</dbReference>
<sequence>MAEKNSKGKKRKWEPVELDDPSFFAGEMDGFVSLEVMEDYDLKELTGIGTSGPARKKKIKERPPQKDNQEQTDTTPLTQLEKSTKNDQQTKGKKKRKKKNKAQSKAQSEEQNRVEMVTDNRLEEDPPEPMADVSAWEVLGVPKEVQRGLSEQSFTTPTPIQTLSLPPAIFHHRDIIGAAETGSGKTLAFGIPILTHILGQKTSQEEGKTTENATKNNATEATETGTGTSKLKKPLLALIMTPTRELAIQIKNHLKQAAKHTSLEIVAVVGGMAPQKQQRLLNKCPEIIVATPGRLWDLISDGEEHVCRLEHLRYLVIDEADRMVEQGHFQELSSILELIHRKSDNDEDERTAKRRHLQKFIFSATLTLPKSFKRKGKEKKITSEEGLVSLMDKVGLQKNICKIIDVTNKRGTVETLTEAKISCAIEEKDLYLYYFLSRYPGRTLVFSNTVDCVRRLGSLFRLLDFDPWVLHASMQQRQRLKNLDRFKQSASGLLLATDVAARGLDIPAVEHVIHYQVPKDPDLYIHRSGRTARASREGLSVVLVGPEEMGSYKKIMKALNGGNELDSFPVDVSFMSSIRKRISLAKQIDKEEHKFRRKKSSNDWILASAKAMDIEVDEDLLEDLGDQGERKERQVKLKQLKAELTGLLKTPLIPAGFSGKYPTKTGSLIMPGIKADANLEDNEKVAVEDVRRKKRNKKSKT</sequence>
<evidence type="ECO:0000256" key="8">
    <source>
        <dbReference type="RuleBase" id="RU365068"/>
    </source>
</evidence>
<dbReference type="CDD" id="cd17946">
    <property type="entry name" value="DEADc_DDX24"/>
    <property type="match status" value="1"/>
</dbReference>
<dbReference type="PROSITE" id="PS51194">
    <property type="entry name" value="HELICASE_CTER"/>
    <property type="match status" value="1"/>
</dbReference>
<dbReference type="SUPFAM" id="SSF52540">
    <property type="entry name" value="P-loop containing nucleoside triphosphate hydrolases"/>
    <property type="match status" value="1"/>
</dbReference>
<dbReference type="InterPro" id="IPR000629">
    <property type="entry name" value="RNA-helicase_DEAD-box_CS"/>
</dbReference>
<name>A0AAU9XQQ7_9CNID</name>
<dbReference type="SMART" id="SM00487">
    <property type="entry name" value="DEXDc"/>
    <property type="match status" value="1"/>
</dbReference>
<feature type="compositionally biased region" description="Basic residues" evidence="9">
    <location>
        <begin position="91"/>
        <end position="102"/>
    </location>
</feature>
<comment type="caution">
    <text evidence="13">The sequence shown here is derived from an EMBL/GenBank/DDBJ whole genome shotgun (WGS) entry which is preliminary data.</text>
</comment>
<dbReference type="EC" id="3.6.4.13" evidence="8"/>